<dbReference type="Pfam" id="PF18052">
    <property type="entry name" value="Rx_N"/>
    <property type="match status" value="1"/>
</dbReference>
<dbReference type="InterPro" id="IPR041118">
    <property type="entry name" value="Rx_N"/>
</dbReference>
<keyword evidence="2" id="KW-0547">Nucleotide-binding</keyword>
<dbReference type="KEGG" id="nnu:109115064"/>
<evidence type="ECO:0000256" key="4">
    <source>
        <dbReference type="ARBA" id="ARBA00022840"/>
    </source>
</evidence>
<evidence type="ECO:0000313" key="5">
    <source>
        <dbReference type="Proteomes" id="UP000189703"/>
    </source>
</evidence>
<evidence type="ECO:0000256" key="3">
    <source>
        <dbReference type="ARBA" id="ARBA00022821"/>
    </source>
</evidence>
<protein>
    <submittedName>
        <fullName evidence="6">Disease resistance protein RGA2-like</fullName>
    </submittedName>
</protein>
<reference evidence="6" key="1">
    <citation type="submission" date="2025-08" db="UniProtKB">
        <authorList>
            <consortium name="RefSeq"/>
        </authorList>
    </citation>
    <scope>IDENTIFICATION</scope>
</reference>
<proteinExistence type="predicted"/>
<evidence type="ECO:0000256" key="1">
    <source>
        <dbReference type="ARBA" id="ARBA00022737"/>
    </source>
</evidence>
<dbReference type="AlphaFoldDB" id="A0A1U8Q620"/>
<dbReference type="OrthoDB" id="1933539at2759"/>
<name>A0A1U8Q620_NELNU</name>
<dbReference type="PRINTS" id="PR00364">
    <property type="entry name" value="DISEASERSIST"/>
</dbReference>
<dbReference type="InterPro" id="IPR027417">
    <property type="entry name" value="P-loop_NTPase"/>
</dbReference>
<keyword evidence="5" id="KW-1185">Reference proteome</keyword>
<gene>
    <name evidence="6" type="primary">LOC109115064</name>
</gene>
<dbReference type="PANTHER" id="PTHR36766:SF70">
    <property type="entry name" value="DISEASE RESISTANCE PROTEIN RGA4"/>
    <property type="match status" value="1"/>
</dbReference>
<dbReference type="Proteomes" id="UP000189703">
    <property type="component" value="Unplaced"/>
</dbReference>
<dbReference type="GeneID" id="109115064"/>
<dbReference type="GO" id="GO:0006952">
    <property type="term" value="P:defense response"/>
    <property type="evidence" value="ECO:0007669"/>
    <property type="project" value="UniProtKB-KW"/>
</dbReference>
<evidence type="ECO:0000313" key="6">
    <source>
        <dbReference type="RefSeq" id="XP_019054243.1"/>
    </source>
</evidence>
<dbReference type="InterPro" id="IPR002182">
    <property type="entry name" value="NB-ARC"/>
</dbReference>
<keyword evidence="3" id="KW-0611">Plant defense</keyword>
<dbReference type="SUPFAM" id="SSF52540">
    <property type="entry name" value="P-loop containing nucleoside triphosphate hydrolases"/>
    <property type="match status" value="1"/>
</dbReference>
<organism evidence="5 6">
    <name type="scientific">Nelumbo nucifera</name>
    <name type="common">Sacred lotus</name>
    <dbReference type="NCBI Taxonomy" id="4432"/>
    <lineage>
        <taxon>Eukaryota</taxon>
        <taxon>Viridiplantae</taxon>
        <taxon>Streptophyta</taxon>
        <taxon>Embryophyta</taxon>
        <taxon>Tracheophyta</taxon>
        <taxon>Spermatophyta</taxon>
        <taxon>Magnoliopsida</taxon>
        <taxon>Proteales</taxon>
        <taxon>Nelumbonaceae</taxon>
        <taxon>Nelumbo</taxon>
    </lineage>
</organism>
<dbReference type="Gene3D" id="1.20.5.4130">
    <property type="match status" value="1"/>
</dbReference>
<dbReference type="GO" id="GO:0043531">
    <property type="term" value="F:ADP binding"/>
    <property type="evidence" value="ECO:0007669"/>
    <property type="project" value="InterPro"/>
</dbReference>
<accession>A0A1U8Q620</accession>
<dbReference type="Pfam" id="PF00931">
    <property type="entry name" value="NB-ARC"/>
    <property type="match status" value="1"/>
</dbReference>
<evidence type="ECO:0000256" key="2">
    <source>
        <dbReference type="ARBA" id="ARBA00022741"/>
    </source>
</evidence>
<dbReference type="GO" id="GO:0005524">
    <property type="term" value="F:ATP binding"/>
    <property type="evidence" value="ECO:0007669"/>
    <property type="project" value="UniProtKB-KW"/>
</dbReference>
<dbReference type="Gene3D" id="3.40.50.300">
    <property type="entry name" value="P-loop containing nucleotide triphosphate hydrolases"/>
    <property type="match status" value="1"/>
</dbReference>
<keyword evidence="4" id="KW-0067">ATP-binding</keyword>
<sequence length="289" mass="32746">MAEAVIIGDIAQEILSRVISLAVQGINLTRNFKTQLEDLISKLEMIQYVMEDAQNHEGEKDVSVREWLKKLKNVAYYAENVLDEFATEAQLRKMRKKKRNKVCKFFSSSNPIVVNCKMAHRIKSINASFDNLQKQANMIQLVHTPNTKVRGAVESSQIMHRITHSKVNEFEVVGKGAEKRKIVNILINDQNQSQNQKAAISVLPIVGMGGLGKTTLAQLAFNDKSIEAHFDKRMWVCVTENFSIHKILKEILESLGGRDALTNLDVMLRCLEEQLGGKKFLLVLDDCFF</sequence>
<keyword evidence="1" id="KW-0677">Repeat</keyword>
<dbReference type="RefSeq" id="XP_019054243.1">
    <property type="nucleotide sequence ID" value="XM_019198698.1"/>
</dbReference>
<dbReference type="OMA" id="IMHRITH"/>
<dbReference type="PANTHER" id="PTHR36766">
    <property type="entry name" value="PLANT BROAD-SPECTRUM MILDEW RESISTANCE PROTEIN RPW8"/>
    <property type="match status" value="1"/>
</dbReference>